<protein>
    <submittedName>
        <fullName evidence="7">MFS transporter</fullName>
    </submittedName>
</protein>
<feature type="transmembrane region" description="Helical" evidence="5">
    <location>
        <begin position="298"/>
        <end position="316"/>
    </location>
</feature>
<dbReference type="EMBL" id="BJNY01000009">
    <property type="protein sequence ID" value="GED06265.1"/>
    <property type="molecule type" value="Genomic_DNA"/>
</dbReference>
<dbReference type="GO" id="GO:0005886">
    <property type="term" value="C:plasma membrane"/>
    <property type="evidence" value="ECO:0007669"/>
    <property type="project" value="UniProtKB-SubCell"/>
</dbReference>
<dbReference type="PROSITE" id="PS50850">
    <property type="entry name" value="MFS"/>
    <property type="match status" value="1"/>
</dbReference>
<gene>
    <name evidence="7" type="ORF">AUR04nite_17970</name>
</gene>
<comment type="subcellular location">
    <subcellularLocation>
        <location evidence="1">Cell membrane</location>
        <topology evidence="1">Multi-pass membrane protein</topology>
    </subcellularLocation>
</comment>
<evidence type="ECO:0000313" key="7">
    <source>
        <dbReference type="EMBL" id="GED06265.1"/>
    </source>
</evidence>
<reference evidence="7 8" key="1">
    <citation type="submission" date="2019-06" db="EMBL/GenBank/DDBJ databases">
        <title>Whole genome shotgun sequence of Glutamicibacter uratoxydans NBRC 15515.</title>
        <authorList>
            <person name="Hosoyama A."/>
            <person name="Uohara A."/>
            <person name="Ohji S."/>
            <person name="Ichikawa N."/>
        </authorList>
    </citation>
    <scope>NUCLEOTIDE SEQUENCE [LARGE SCALE GENOMIC DNA]</scope>
    <source>
        <strain evidence="7 8">NBRC 15515</strain>
    </source>
</reference>
<evidence type="ECO:0000313" key="8">
    <source>
        <dbReference type="Proteomes" id="UP000316612"/>
    </source>
</evidence>
<dbReference type="AlphaFoldDB" id="A0A4Y4DRN3"/>
<feature type="transmembrane region" description="Helical" evidence="5">
    <location>
        <begin position="33"/>
        <end position="54"/>
    </location>
</feature>
<evidence type="ECO:0000259" key="6">
    <source>
        <dbReference type="PROSITE" id="PS50850"/>
    </source>
</evidence>
<dbReference type="PANTHER" id="PTHR23508:SF10">
    <property type="entry name" value="CARBOXYLIC ACID TRANSPORTER PROTEIN HOMOLOG"/>
    <property type="match status" value="1"/>
</dbReference>
<dbReference type="InterPro" id="IPR011701">
    <property type="entry name" value="MFS"/>
</dbReference>
<dbReference type="PROSITE" id="PS00217">
    <property type="entry name" value="SUGAR_TRANSPORT_2"/>
    <property type="match status" value="1"/>
</dbReference>
<keyword evidence="3 5" id="KW-1133">Transmembrane helix</keyword>
<proteinExistence type="predicted"/>
<evidence type="ECO:0000256" key="2">
    <source>
        <dbReference type="ARBA" id="ARBA00022692"/>
    </source>
</evidence>
<sequence>MTCITAEAAASAKGPTALSTAASESTKFKIGGWIATLCFLIVVFEGYDIVALGATIPVLTAPDVGGFSVAEMNWVNTFSLIGVGVGAAVMGRLADRYGRRRPLLLAVLVFSIFTLAFPLMPNAFLMSLVRFIAGLGLGGCMPVALALMQENAPVGRRALANNLPMVGYHLGAVLASLAGKAAGIHWWSLYYLGGGMGLALLVVLWFKLPDSEVTPAAERSSIADVLKSKYLRSSIGLWIAAFMGLVLVYGLNAWLPKIMSAAGYPVADSLTMLFVLNLGAIAGLFISAYAADSKGIKLVSILWFAASAAFLLLLAVPFGSQVLLTAVLFVTGVFVFSAQCLMYVYAGHVYPRDMVATGIGLASGVGRFGAIIGPYLTGLMVAAGTAYPGAFFFYAGAALIAVVVIAQIPKPKAA</sequence>
<evidence type="ECO:0000256" key="4">
    <source>
        <dbReference type="ARBA" id="ARBA00023136"/>
    </source>
</evidence>
<feature type="transmembrane region" description="Helical" evidence="5">
    <location>
        <begin position="103"/>
        <end position="121"/>
    </location>
</feature>
<organism evidence="7 8">
    <name type="scientific">Glutamicibacter uratoxydans</name>
    <name type="common">Arthrobacter uratoxydans</name>
    <dbReference type="NCBI Taxonomy" id="43667"/>
    <lineage>
        <taxon>Bacteria</taxon>
        <taxon>Bacillati</taxon>
        <taxon>Actinomycetota</taxon>
        <taxon>Actinomycetes</taxon>
        <taxon>Micrococcales</taxon>
        <taxon>Micrococcaceae</taxon>
        <taxon>Glutamicibacter</taxon>
    </lineage>
</organism>
<evidence type="ECO:0000256" key="5">
    <source>
        <dbReference type="SAM" id="Phobius"/>
    </source>
</evidence>
<dbReference type="InterPro" id="IPR036259">
    <property type="entry name" value="MFS_trans_sf"/>
</dbReference>
<dbReference type="PANTHER" id="PTHR23508">
    <property type="entry name" value="CARBOXYLIC ACID TRANSPORTER PROTEIN HOMOLOG"/>
    <property type="match status" value="1"/>
</dbReference>
<dbReference type="PROSITE" id="PS00216">
    <property type="entry name" value="SUGAR_TRANSPORT_1"/>
    <property type="match status" value="1"/>
</dbReference>
<feature type="domain" description="Major facilitator superfamily (MFS) profile" evidence="6">
    <location>
        <begin position="34"/>
        <end position="413"/>
    </location>
</feature>
<dbReference type="OrthoDB" id="9787026at2"/>
<keyword evidence="8" id="KW-1185">Reference proteome</keyword>
<name>A0A4Y4DRN3_GLUUR</name>
<keyword evidence="2 5" id="KW-0812">Transmembrane</keyword>
<dbReference type="Proteomes" id="UP000316612">
    <property type="component" value="Unassembled WGS sequence"/>
</dbReference>
<feature type="transmembrane region" description="Helical" evidence="5">
    <location>
        <begin position="270"/>
        <end position="291"/>
    </location>
</feature>
<feature type="transmembrane region" description="Helical" evidence="5">
    <location>
        <begin position="322"/>
        <end position="346"/>
    </location>
</feature>
<evidence type="ECO:0000256" key="1">
    <source>
        <dbReference type="ARBA" id="ARBA00004651"/>
    </source>
</evidence>
<dbReference type="SUPFAM" id="SSF103473">
    <property type="entry name" value="MFS general substrate transporter"/>
    <property type="match status" value="1"/>
</dbReference>
<dbReference type="InterPro" id="IPR005829">
    <property type="entry name" value="Sugar_transporter_CS"/>
</dbReference>
<dbReference type="GO" id="GO:0046943">
    <property type="term" value="F:carboxylic acid transmembrane transporter activity"/>
    <property type="evidence" value="ECO:0007669"/>
    <property type="project" value="TreeGrafter"/>
</dbReference>
<dbReference type="InterPro" id="IPR020846">
    <property type="entry name" value="MFS_dom"/>
</dbReference>
<dbReference type="Gene3D" id="1.20.1250.20">
    <property type="entry name" value="MFS general substrate transporter like domains"/>
    <property type="match status" value="2"/>
</dbReference>
<accession>A0A4Y4DRN3</accession>
<feature type="transmembrane region" description="Helical" evidence="5">
    <location>
        <begin position="389"/>
        <end position="408"/>
    </location>
</feature>
<feature type="transmembrane region" description="Helical" evidence="5">
    <location>
        <begin position="358"/>
        <end position="383"/>
    </location>
</feature>
<feature type="transmembrane region" description="Helical" evidence="5">
    <location>
        <begin position="159"/>
        <end position="178"/>
    </location>
</feature>
<feature type="transmembrane region" description="Helical" evidence="5">
    <location>
        <begin position="127"/>
        <end position="147"/>
    </location>
</feature>
<feature type="transmembrane region" description="Helical" evidence="5">
    <location>
        <begin position="74"/>
        <end position="91"/>
    </location>
</feature>
<feature type="transmembrane region" description="Helical" evidence="5">
    <location>
        <begin position="235"/>
        <end position="255"/>
    </location>
</feature>
<comment type="caution">
    <text evidence="7">The sequence shown here is derived from an EMBL/GenBank/DDBJ whole genome shotgun (WGS) entry which is preliminary data.</text>
</comment>
<keyword evidence="4 5" id="KW-0472">Membrane</keyword>
<dbReference type="Pfam" id="PF07690">
    <property type="entry name" value="MFS_1"/>
    <property type="match status" value="1"/>
</dbReference>
<dbReference type="RefSeq" id="WP_141364150.1">
    <property type="nucleotide sequence ID" value="NZ_BAAAJL010000011.1"/>
</dbReference>
<feature type="transmembrane region" description="Helical" evidence="5">
    <location>
        <begin position="184"/>
        <end position="206"/>
    </location>
</feature>
<evidence type="ECO:0000256" key="3">
    <source>
        <dbReference type="ARBA" id="ARBA00022989"/>
    </source>
</evidence>